<comment type="subcellular location">
    <subcellularLocation>
        <location evidence="1">Membrane</location>
        <topology evidence="1">Multi-pass membrane protein</topology>
    </subcellularLocation>
</comment>
<dbReference type="PRINTS" id="PR00237">
    <property type="entry name" value="GPCRRHODOPSN"/>
</dbReference>
<dbReference type="Proteomes" id="UP000663828">
    <property type="component" value="Unassembled WGS sequence"/>
</dbReference>
<dbReference type="EMBL" id="CAJNOR010000392">
    <property type="protein sequence ID" value="CAF0900932.1"/>
    <property type="molecule type" value="Genomic_DNA"/>
</dbReference>
<dbReference type="GO" id="GO:0005886">
    <property type="term" value="C:plasma membrane"/>
    <property type="evidence" value="ECO:0007669"/>
    <property type="project" value="TreeGrafter"/>
</dbReference>
<accession>A0A813ZNE1</accession>
<keyword evidence="12" id="KW-1185">Reference proteome</keyword>
<protein>
    <recommendedName>
        <fullName evidence="10">G-protein coupled receptors family 1 profile domain-containing protein</fullName>
    </recommendedName>
</protein>
<sequence length="339" mass="39954">MNATISLSQNNTTLESIALFHHPALYALALYALFLIIIGTIGNLLTIIILFRPNLRKHATMRYLIAVAVADLCSLYSWNFNLFYKHLINPYQNDLEDASIVSCRFVSFFAFVSLQLSSWYLTLVSFDRCLNIHFLFWHRKFGQPKYVIFILLFVTVVIVLINSHLLFLNGYKQSNCIPFEKRTCVVCYARVNDPYYIFPKWEKIHVLIYNLIPFSIMFLSNCFIIRRSILSTLVRTSSLDTKQRLRRSYRQRKQRQLTYLLLIVTILFVLLTTPVMIYNVFLRNHLVSRKPLKYIVHGVLLSMQFTSHAINFFVYCYGASKFRLELNEFFTNSIRKRPQ</sequence>
<keyword evidence="4 8" id="KW-0297">G-protein coupled receptor</keyword>
<evidence type="ECO:0000256" key="8">
    <source>
        <dbReference type="RuleBase" id="RU000688"/>
    </source>
</evidence>
<keyword evidence="6 8" id="KW-0675">Receptor</keyword>
<reference evidence="11" key="1">
    <citation type="submission" date="2021-02" db="EMBL/GenBank/DDBJ databases">
        <authorList>
            <person name="Nowell W R."/>
        </authorList>
    </citation>
    <scope>NUCLEOTIDE SEQUENCE</scope>
</reference>
<name>A0A813ZNE1_ADIRI</name>
<feature type="transmembrane region" description="Helical" evidence="9">
    <location>
        <begin position="257"/>
        <end position="282"/>
    </location>
</feature>
<comment type="caution">
    <text evidence="11">The sequence shown here is derived from an EMBL/GenBank/DDBJ whole genome shotgun (WGS) entry which is preliminary data.</text>
</comment>
<dbReference type="AlphaFoldDB" id="A0A813ZNE1"/>
<feature type="transmembrane region" description="Helical" evidence="9">
    <location>
        <begin position="204"/>
        <end position="225"/>
    </location>
</feature>
<dbReference type="SUPFAM" id="SSF81321">
    <property type="entry name" value="Family A G protein-coupled receptor-like"/>
    <property type="match status" value="1"/>
</dbReference>
<feature type="transmembrane region" description="Helical" evidence="9">
    <location>
        <begin position="104"/>
        <end position="126"/>
    </location>
</feature>
<dbReference type="PANTHER" id="PTHR24243">
    <property type="entry name" value="G-PROTEIN COUPLED RECEPTOR"/>
    <property type="match status" value="1"/>
</dbReference>
<keyword evidence="3 9" id="KW-1133">Transmembrane helix</keyword>
<dbReference type="PANTHER" id="PTHR24243:SF230">
    <property type="entry name" value="G-PROTEIN COUPLED RECEPTORS FAMILY 1 PROFILE DOMAIN-CONTAINING PROTEIN"/>
    <property type="match status" value="1"/>
</dbReference>
<evidence type="ECO:0000256" key="6">
    <source>
        <dbReference type="ARBA" id="ARBA00023170"/>
    </source>
</evidence>
<evidence type="ECO:0000256" key="7">
    <source>
        <dbReference type="ARBA" id="ARBA00023224"/>
    </source>
</evidence>
<evidence type="ECO:0000256" key="5">
    <source>
        <dbReference type="ARBA" id="ARBA00023136"/>
    </source>
</evidence>
<proteinExistence type="inferred from homology"/>
<feature type="transmembrane region" description="Helical" evidence="9">
    <location>
        <begin position="63"/>
        <end position="84"/>
    </location>
</feature>
<feature type="domain" description="G-protein coupled receptors family 1 profile" evidence="10">
    <location>
        <begin position="42"/>
        <end position="315"/>
    </location>
</feature>
<evidence type="ECO:0000313" key="11">
    <source>
        <dbReference type="EMBL" id="CAF0900932.1"/>
    </source>
</evidence>
<dbReference type="GO" id="GO:0004930">
    <property type="term" value="F:G protein-coupled receptor activity"/>
    <property type="evidence" value="ECO:0007669"/>
    <property type="project" value="UniProtKB-KW"/>
</dbReference>
<dbReference type="PROSITE" id="PS50262">
    <property type="entry name" value="G_PROTEIN_RECEP_F1_2"/>
    <property type="match status" value="1"/>
</dbReference>
<dbReference type="PROSITE" id="PS00237">
    <property type="entry name" value="G_PROTEIN_RECEP_F1_1"/>
    <property type="match status" value="1"/>
</dbReference>
<feature type="transmembrane region" description="Helical" evidence="9">
    <location>
        <begin position="294"/>
        <end position="317"/>
    </location>
</feature>
<keyword evidence="5 9" id="KW-0472">Membrane</keyword>
<dbReference type="InterPro" id="IPR000276">
    <property type="entry name" value="GPCR_Rhodpsn"/>
</dbReference>
<evidence type="ECO:0000256" key="9">
    <source>
        <dbReference type="SAM" id="Phobius"/>
    </source>
</evidence>
<evidence type="ECO:0000256" key="3">
    <source>
        <dbReference type="ARBA" id="ARBA00022989"/>
    </source>
</evidence>
<dbReference type="InterPro" id="IPR017452">
    <property type="entry name" value="GPCR_Rhodpsn_7TM"/>
</dbReference>
<keyword evidence="7 8" id="KW-0807">Transducer</keyword>
<dbReference type="Gene3D" id="1.20.1070.10">
    <property type="entry name" value="Rhodopsin 7-helix transmembrane proteins"/>
    <property type="match status" value="1"/>
</dbReference>
<evidence type="ECO:0000259" key="10">
    <source>
        <dbReference type="PROSITE" id="PS50262"/>
    </source>
</evidence>
<evidence type="ECO:0000313" key="12">
    <source>
        <dbReference type="Proteomes" id="UP000663828"/>
    </source>
</evidence>
<feature type="transmembrane region" description="Helical" evidence="9">
    <location>
        <begin position="146"/>
        <end position="167"/>
    </location>
</feature>
<evidence type="ECO:0000256" key="4">
    <source>
        <dbReference type="ARBA" id="ARBA00023040"/>
    </source>
</evidence>
<feature type="transmembrane region" description="Helical" evidence="9">
    <location>
        <begin position="24"/>
        <end position="51"/>
    </location>
</feature>
<comment type="similarity">
    <text evidence="8">Belongs to the G-protein coupled receptor 1 family.</text>
</comment>
<organism evidence="11 12">
    <name type="scientific">Adineta ricciae</name>
    <name type="common">Rotifer</name>
    <dbReference type="NCBI Taxonomy" id="249248"/>
    <lineage>
        <taxon>Eukaryota</taxon>
        <taxon>Metazoa</taxon>
        <taxon>Spiralia</taxon>
        <taxon>Gnathifera</taxon>
        <taxon>Rotifera</taxon>
        <taxon>Eurotatoria</taxon>
        <taxon>Bdelloidea</taxon>
        <taxon>Adinetida</taxon>
        <taxon>Adinetidae</taxon>
        <taxon>Adineta</taxon>
    </lineage>
</organism>
<gene>
    <name evidence="11" type="ORF">XAT740_LOCUS8019</name>
</gene>
<keyword evidence="2 8" id="KW-0812">Transmembrane</keyword>
<evidence type="ECO:0000256" key="1">
    <source>
        <dbReference type="ARBA" id="ARBA00004141"/>
    </source>
</evidence>
<dbReference type="Pfam" id="PF00001">
    <property type="entry name" value="7tm_1"/>
    <property type="match status" value="1"/>
</dbReference>
<evidence type="ECO:0000256" key="2">
    <source>
        <dbReference type="ARBA" id="ARBA00022692"/>
    </source>
</evidence>